<dbReference type="Proteomes" id="UP000195437">
    <property type="component" value="Chromosome"/>
</dbReference>
<name>A0A1Y0IR49_9BACL</name>
<dbReference type="OrthoDB" id="2989326at2"/>
<reference evidence="3" key="1">
    <citation type="submission" date="2017-05" db="EMBL/GenBank/DDBJ databases">
        <authorList>
            <person name="Sung H."/>
        </authorList>
    </citation>
    <scope>NUCLEOTIDE SEQUENCE [LARGE SCALE GENOMIC DNA]</scope>
    <source>
        <strain evidence="3">AR23208</strain>
    </source>
</reference>
<dbReference type="KEGG" id="tum:CBW65_15950"/>
<feature type="transmembrane region" description="Helical" evidence="1">
    <location>
        <begin position="305"/>
        <end position="332"/>
    </location>
</feature>
<dbReference type="PANTHER" id="PTHR30572:SF4">
    <property type="entry name" value="ABC TRANSPORTER PERMEASE YTRF"/>
    <property type="match status" value="1"/>
</dbReference>
<protein>
    <recommendedName>
        <fullName evidence="4">ABC3 transporter permease protein domain-containing protein</fullName>
    </recommendedName>
</protein>
<keyword evidence="1" id="KW-1133">Transmembrane helix</keyword>
<organism evidence="2 3">
    <name type="scientific">Tumebacillus avium</name>
    <dbReference type="NCBI Taxonomy" id="1903704"/>
    <lineage>
        <taxon>Bacteria</taxon>
        <taxon>Bacillati</taxon>
        <taxon>Bacillota</taxon>
        <taxon>Bacilli</taxon>
        <taxon>Bacillales</taxon>
        <taxon>Alicyclobacillaceae</taxon>
        <taxon>Tumebacillus</taxon>
    </lineage>
</organism>
<dbReference type="AlphaFoldDB" id="A0A1Y0IR49"/>
<gene>
    <name evidence="2" type="ORF">CBW65_15950</name>
</gene>
<dbReference type="EMBL" id="CP021434">
    <property type="protein sequence ID" value="ARU62316.1"/>
    <property type="molecule type" value="Genomic_DNA"/>
</dbReference>
<dbReference type="GO" id="GO:0022857">
    <property type="term" value="F:transmembrane transporter activity"/>
    <property type="evidence" value="ECO:0007669"/>
    <property type="project" value="TreeGrafter"/>
</dbReference>
<proteinExistence type="predicted"/>
<feature type="transmembrane region" description="Helical" evidence="1">
    <location>
        <begin position="344"/>
        <end position="363"/>
    </location>
</feature>
<feature type="transmembrane region" description="Helical" evidence="1">
    <location>
        <begin position="20"/>
        <end position="40"/>
    </location>
</feature>
<keyword evidence="1" id="KW-0472">Membrane</keyword>
<dbReference type="PANTHER" id="PTHR30572">
    <property type="entry name" value="MEMBRANE COMPONENT OF TRANSPORTER-RELATED"/>
    <property type="match status" value="1"/>
</dbReference>
<accession>A0A1Y0IR49</accession>
<evidence type="ECO:0008006" key="4">
    <source>
        <dbReference type="Google" id="ProtNLM"/>
    </source>
</evidence>
<evidence type="ECO:0000313" key="3">
    <source>
        <dbReference type="Proteomes" id="UP000195437"/>
    </source>
</evidence>
<evidence type="ECO:0000313" key="2">
    <source>
        <dbReference type="EMBL" id="ARU62316.1"/>
    </source>
</evidence>
<dbReference type="RefSeq" id="WP_087457678.1">
    <property type="nucleotide sequence ID" value="NZ_CP021434.1"/>
</dbReference>
<evidence type="ECO:0000256" key="1">
    <source>
        <dbReference type="SAM" id="Phobius"/>
    </source>
</evidence>
<sequence length="376" mass="42191">MLYLWEQALQQLKRRKGKSWLLWIQLFLSLLIIQAALGMYQSKQQEYEAYRDSFGSDLYQISVSWIGGTPPNPEQMAEAISSGQFQMLKQQSAGRYEVYQANNTSLQVDGVAEQAMLIEMDESLYNELVRAMGYDSPSALISPVLQAKLPAQVQLGQHRVLTTAAEPLKREVLDTLSPMYRFLPDTVIVLPVATQTVGGARQIWLKAMPDFKAADRARLLKSLHELGGQEQWEYSYQQVLEVQEEQFEQARQFASMFLVFAGMILLIGTLGVLGINLINFLSKRHEWAVHMVYGASRGDLIMVQLLQYLIIGGTAWLTATGCAKIFLSLNAVESAWRFGLGDGAALLSVTVVGICTLLPFFGLRQVRLTDALKQER</sequence>
<keyword evidence="3" id="KW-1185">Reference proteome</keyword>
<keyword evidence="1" id="KW-0812">Transmembrane</keyword>
<feature type="transmembrane region" description="Helical" evidence="1">
    <location>
        <begin position="253"/>
        <end position="281"/>
    </location>
</feature>
<dbReference type="InterPro" id="IPR050250">
    <property type="entry name" value="Macrolide_Exporter_MacB"/>
</dbReference>
<dbReference type="GO" id="GO:0005886">
    <property type="term" value="C:plasma membrane"/>
    <property type="evidence" value="ECO:0007669"/>
    <property type="project" value="TreeGrafter"/>
</dbReference>